<reference evidence="1 2" key="2">
    <citation type="submission" date="2020-03" db="EMBL/GenBank/DDBJ databases">
        <title>Chryseoglobus sp. isolated from a deep-sea seamount.</title>
        <authorList>
            <person name="Zhang D.-C."/>
        </authorList>
    </citation>
    <scope>NUCLEOTIDE SEQUENCE [LARGE SCALE GENOMIC DNA]</scope>
    <source>
        <strain evidence="1 2">KN1116</strain>
    </source>
</reference>
<dbReference type="AlphaFoldDB" id="A0A9E5JMW0"/>
<name>A0A9E5JMW0_9MICO</name>
<accession>A0A9E5JMW0</accession>
<proteinExistence type="predicted"/>
<keyword evidence="2" id="KW-1185">Reference proteome</keyword>
<protein>
    <submittedName>
        <fullName evidence="1">Uncharacterized protein</fullName>
    </submittedName>
</protein>
<dbReference type="EMBL" id="VIKT02000016">
    <property type="protein sequence ID" value="NHF63565.1"/>
    <property type="molecule type" value="Genomic_DNA"/>
</dbReference>
<gene>
    <name evidence="1" type="ORF">FK219_009995</name>
</gene>
<evidence type="ECO:0000313" key="2">
    <source>
        <dbReference type="Proteomes" id="UP000818266"/>
    </source>
</evidence>
<evidence type="ECO:0000313" key="1">
    <source>
        <dbReference type="EMBL" id="NHF63565.1"/>
    </source>
</evidence>
<sequence length="135" mass="15046">MDAREIIDGFDRILPEQEKALQLAAVNAGKFHASNSPIFTAFTQLQFFVLTVDYDMRVMLRTLLADPQSRVTAEKFLALTLEESDEFIGAVIGDMKKALRSAGNPASTDPAKNAFDAQRFDEVTAQYWVKSLEVV</sequence>
<dbReference type="Proteomes" id="UP000818266">
    <property type="component" value="Unassembled WGS sequence"/>
</dbReference>
<comment type="caution">
    <text evidence="1">The sequence shown here is derived from an EMBL/GenBank/DDBJ whole genome shotgun (WGS) entry which is preliminary data.</text>
</comment>
<reference evidence="1 2" key="1">
    <citation type="submission" date="2019-06" db="EMBL/GenBank/DDBJ databases">
        <authorList>
            <person name="De-Chao Zhang Q."/>
        </authorList>
    </citation>
    <scope>NUCLEOTIDE SEQUENCE [LARGE SCALE GENOMIC DNA]</scope>
    <source>
        <strain evidence="1 2">KN1116</strain>
    </source>
</reference>
<organism evidence="1 2">
    <name type="scientific">Microcella pacifica</name>
    <dbReference type="NCBI Taxonomy" id="2591847"/>
    <lineage>
        <taxon>Bacteria</taxon>
        <taxon>Bacillati</taxon>
        <taxon>Actinomycetota</taxon>
        <taxon>Actinomycetes</taxon>
        <taxon>Micrococcales</taxon>
        <taxon>Microbacteriaceae</taxon>
        <taxon>Microcella</taxon>
    </lineage>
</organism>
<dbReference type="RefSeq" id="WP_152582609.1">
    <property type="nucleotide sequence ID" value="NZ_VIKT02000016.1"/>
</dbReference>
<dbReference type="OrthoDB" id="5142079at2"/>